<name>A0A2P2MMD3_RHIMU</name>
<keyword evidence="1" id="KW-0812">Transmembrane</keyword>
<evidence type="ECO:0000313" key="2">
    <source>
        <dbReference type="EMBL" id="MBX31411.1"/>
    </source>
</evidence>
<organism evidence="2">
    <name type="scientific">Rhizophora mucronata</name>
    <name type="common">Asiatic mangrove</name>
    <dbReference type="NCBI Taxonomy" id="61149"/>
    <lineage>
        <taxon>Eukaryota</taxon>
        <taxon>Viridiplantae</taxon>
        <taxon>Streptophyta</taxon>
        <taxon>Embryophyta</taxon>
        <taxon>Tracheophyta</taxon>
        <taxon>Spermatophyta</taxon>
        <taxon>Magnoliopsida</taxon>
        <taxon>eudicotyledons</taxon>
        <taxon>Gunneridae</taxon>
        <taxon>Pentapetalae</taxon>
        <taxon>rosids</taxon>
        <taxon>fabids</taxon>
        <taxon>Malpighiales</taxon>
        <taxon>Rhizophoraceae</taxon>
        <taxon>Rhizophora</taxon>
    </lineage>
</organism>
<protein>
    <submittedName>
        <fullName evidence="2">Uncharacterized protein</fullName>
    </submittedName>
</protein>
<feature type="transmembrane region" description="Helical" evidence="1">
    <location>
        <begin position="66"/>
        <end position="86"/>
    </location>
</feature>
<evidence type="ECO:0000256" key="1">
    <source>
        <dbReference type="SAM" id="Phobius"/>
    </source>
</evidence>
<keyword evidence="1" id="KW-0472">Membrane</keyword>
<dbReference type="AlphaFoldDB" id="A0A2P2MMD3"/>
<reference evidence="2" key="1">
    <citation type="submission" date="2018-02" db="EMBL/GenBank/DDBJ databases">
        <title>Rhizophora mucronata_Transcriptome.</title>
        <authorList>
            <person name="Meera S.P."/>
            <person name="Sreeshan A."/>
            <person name="Augustine A."/>
        </authorList>
    </citation>
    <scope>NUCLEOTIDE SEQUENCE</scope>
    <source>
        <tissue evidence="2">Leaf</tissue>
    </source>
</reference>
<proteinExistence type="predicted"/>
<sequence>MKPGNFSDAMCGIIFNMGIGSNQVSPSAVKELSWTKLGCQVLHRALAYAFGLVHVRRWCVLKLGTLTIMFIVVIMSKGGVFCVFYGKSCNAVLKKYAALQNFLSFISICY</sequence>
<accession>A0A2P2MMD3</accession>
<keyword evidence="1" id="KW-1133">Transmembrane helix</keyword>
<dbReference type="EMBL" id="GGEC01050927">
    <property type="protein sequence ID" value="MBX31411.1"/>
    <property type="molecule type" value="Transcribed_RNA"/>
</dbReference>